<sequence>MIIVIFLFNKSQKVAYNVYLLINCCKFTGIIFPSLLWLNF</sequence>
<keyword evidence="1" id="KW-0812">Transmembrane</keyword>
<organism evidence="2">
    <name type="scientific">Rhizophora mucronata</name>
    <name type="common">Asiatic mangrove</name>
    <dbReference type="NCBI Taxonomy" id="61149"/>
    <lineage>
        <taxon>Eukaryota</taxon>
        <taxon>Viridiplantae</taxon>
        <taxon>Streptophyta</taxon>
        <taxon>Embryophyta</taxon>
        <taxon>Tracheophyta</taxon>
        <taxon>Spermatophyta</taxon>
        <taxon>Magnoliopsida</taxon>
        <taxon>eudicotyledons</taxon>
        <taxon>Gunneridae</taxon>
        <taxon>Pentapetalae</taxon>
        <taxon>rosids</taxon>
        <taxon>fabids</taxon>
        <taxon>Malpighiales</taxon>
        <taxon>Rhizophoraceae</taxon>
        <taxon>Rhizophora</taxon>
    </lineage>
</organism>
<keyword evidence="1" id="KW-1133">Transmembrane helix</keyword>
<reference evidence="2" key="1">
    <citation type="submission" date="2018-02" db="EMBL/GenBank/DDBJ databases">
        <title>Rhizophora mucronata_Transcriptome.</title>
        <authorList>
            <person name="Meera S.P."/>
            <person name="Sreeshan A."/>
            <person name="Augustine A."/>
        </authorList>
    </citation>
    <scope>NUCLEOTIDE SEQUENCE</scope>
    <source>
        <tissue evidence="2">Leaf</tissue>
    </source>
</reference>
<dbReference type="AlphaFoldDB" id="A0A2P2KK74"/>
<dbReference type="EMBL" id="GGEC01025632">
    <property type="protein sequence ID" value="MBX06116.1"/>
    <property type="molecule type" value="Transcribed_RNA"/>
</dbReference>
<name>A0A2P2KK74_RHIMU</name>
<protein>
    <submittedName>
        <fullName evidence="2">Uncharacterized protein</fullName>
    </submittedName>
</protein>
<proteinExistence type="predicted"/>
<accession>A0A2P2KK74</accession>
<feature type="transmembrane region" description="Helical" evidence="1">
    <location>
        <begin position="16"/>
        <end position="38"/>
    </location>
</feature>
<evidence type="ECO:0000256" key="1">
    <source>
        <dbReference type="SAM" id="Phobius"/>
    </source>
</evidence>
<keyword evidence="1" id="KW-0472">Membrane</keyword>
<evidence type="ECO:0000313" key="2">
    <source>
        <dbReference type="EMBL" id="MBX06116.1"/>
    </source>
</evidence>